<dbReference type="AlphaFoldDB" id="A0A177CXQ3"/>
<dbReference type="PANTHER" id="PTHR37540:SF5">
    <property type="entry name" value="TRANSCRIPTION FACTOR DOMAIN-CONTAINING PROTEIN"/>
    <property type="match status" value="1"/>
</dbReference>
<proteinExistence type="predicted"/>
<dbReference type="PANTHER" id="PTHR37540">
    <property type="entry name" value="TRANSCRIPTION FACTOR (ACR-2), PUTATIVE-RELATED-RELATED"/>
    <property type="match status" value="1"/>
</dbReference>
<name>A0A177CXQ3_9PLEO</name>
<evidence type="ECO:0000313" key="1">
    <source>
        <dbReference type="EMBL" id="OAG12313.1"/>
    </source>
</evidence>
<dbReference type="GeneID" id="28759067"/>
<dbReference type="InParanoid" id="A0A177CXQ3"/>
<dbReference type="STRING" id="1460663.A0A177CXQ3"/>
<evidence type="ECO:0000313" key="2">
    <source>
        <dbReference type="Proteomes" id="UP000077069"/>
    </source>
</evidence>
<protein>
    <submittedName>
        <fullName evidence="1">Uncharacterized protein</fullName>
    </submittedName>
</protein>
<gene>
    <name evidence="1" type="ORF">CC84DRAFT_112061</name>
</gene>
<keyword evidence="2" id="KW-1185">Reference proteome</keyword>
<dbReference type="RefSeq" id="XP_018042678.1">
    <property type="nucleotide sequence ID" value="XM_018175581.1"/>
</dbReference>
<accession>A0A177CXQ3</accession>
<sequence>MLGDVHNDTFIVVSDPTIANALDSQGSLQKARSHAARAAHARKRIARTAEYNARKPIEATLAYRQDQHGNTRELVTRLQLQTAPSPLGIMCADRRDPFNSVAAHLSHIEYFLLDHYAQVVVPTLNIQCRSLKNLGESAERMLREWVHLALTDAVVLQGVLLAACRHLIGRGYQAWKFEELAAGYKVRCVRDVIDAIESKDMDMDVTFAKIFTLANDEIWLGNLDMFRRHAAGAIKMVVLHGGPERLGLNGYLNSLFKIVLDKDHALRGDPRACTGFDRINRGVCLSAN</sequence>
<dbReference type="OrthoDB" id="3797976at2759"/>
<dbReference type="EMBL" id="KV441548">
    <property type="protein sequence ID" value="OAG12313.1"/>
    <property type="molecule type" value="Genomic_DNA"/>
</dbReference>
<reference evidence="1 2" key="1">
    <citation type="submission" date="2016-05" db="EMBL/GenBank/DDBJ databases">
        <title>Comparative analysis of secretome profiles of manganese(II)-oxidizing ascomycete fungi.</title>
        <authorList>
            <consortium name="DOE Joint Genome Institute"/>
            <person name="Zeiner C.A."/>
            <person name="Purvine S.O."/>
            <person name="Zink E.M."/>
            <person name="Wu S."/>
            <person name="Pasa-Tolic L."/>
            <person name="Chaput D.L."/>
            <person name="Haridas S."/>
            <person name="Grigoriev I.V."/>
            <person name="Santelli C.M."/>
            <person name="Hansel C.M."/>
        </authorList>
    </citation>
    <scope>NUCLEOTIDE SEQUENCE [LARGE SCALE GENOMIC DNA]</scope>
    <source>
        <strain evidence="1 2">AP3s5-JAC2a</strain>
    </source>
</reference>
<dbReference type="Proteomes" id="UP000077069">
    <property type="component" value="Unassembled WGS sequence"/>
</dbReference>
<organism evidence="1 2">
    <name type="scientific">Paraphaeosphaeria sporulosa</name>
    <dbReference type="NCBI Taxonomy" id="1460663"/>
    <lineage>
        <taxon>Eukaryota</taxon>
        <taxon>Fungi</taxon>
        <taxon>Dikarya</taxon>
        <taxon>Ascomycota</taxon>
        <taxon>Pezizomycotina</taxon>
        <taxon>Dothideomycetes</taxon>
        <taxon>Pleosporomycetidae</taxon>
        <taxon>Pleosporales</taxon>
        <taxon>Massarineae</taxon>
        <taxon>Didymosphaeriaceae</taxon>
        <taxon>Paraphaeosphaeria</taxon>
    </lineage>
</organism>